<feature type="compositionally biased region" description="Basic and acidic residues" evidence="9">
    <location>
        <begin position="551"/>
        <end position="565"/>
    </location>
</feature>
<dbReference type="GO" id="GO:0004497">
    <property type="term" value="F:monooxygenase activity"/>
    <property type="evidence" value="ECO:0007669"/>
    <property type="project" value="UniProtKB-KW"/>
</dbReference>
<dbReference type="Proteomes" id="UP001201262">
    <property type="component" value="Unassembled WGS sequence"/>
</dbReference>
<evidence type="ECO:0000259" key="10">
    <source>
        <dbReference type="Pfam" id="PF00891"/>
    </source>
</evidence>
<feature type="region of interest" description="Disordered" evidence="9">
    <location>
        <begin position="551"/>
        <end position="598"/>
    </location>
</feature>
<protein>
    <recommendedName>
        <fullName evidence="10">O-methyltransferase C-terminal domain-containing protein</fullName>
    </recommendedName>
</protein>
<dbReference type="Pfam" id="PF04820">
    <property type="entry name" value="Trp_halogenase"/>
    <property type="match status" value="2"/>
</dbReference>
<evidence type="ECO:0000256" key="9">
    <source>
        <dbReference type="SAM" id="MobiDB-lite"/>
    </source>
</evidence>
<feature type="domain" description="O-methyltransferase C-terminal" evidence="10">
    <location>
        <begin position="815"/>
        <end position="955"/>
    </location>
</feature>
<evidence type="ECO:0000256" key="7">
    <source>
        <dbReference type="ARBA" id="ARBA00023002"/>
    </source>
</evidence>
<evidence type="ECO:0000256" key="5">
    <source>
        <dbReference type="ARBA" id="ARBA00022691"/>
    </source>
</evidence>
<dbReference type="InterPro" id="IPR006905">
    <property type="entry name" value="Flavin_halogenase"/>
</dbReference>
<dbReference type="PANTHER" id="PTHR43747:SF5">
    <property type="entry name" value="FAD-BINDING DOMAIN-CONTAINING PROTEIN"/>
    <property type="match status" value="1"/>
</dbReference>
<keyword evidence="12" id="KW-1185">Reference proteome</keyword>
<keyword evidence="5" id="KW-0949">S-adenosyl-L-methionine</keyword>
<name>A0AAD4KKS9_9EURO</name>
<dbReference type="InterPro" id="IPR036188">
    <property type="entry name" value="FAD/NAD-bd_sf"/>
</dbReference>
<keyword evidence="2" id="KW-0489">Methyltransferase</keyword>
<reference evidence="11" key="1">
    <citation type="submission" date="2021-12" db="EMBL/GenBank/DDBJ databases">
        <title>Convergent genome expansion in fungi linked to evolution of root-endophyte symbiosis.</title>
        <authorList>
            <consortium name="DOE Joint Genome Institute"/>
            <person name="Ke Y.-H."/>
            <person name="Bonito G."/>
            <person name="Liao H.-L."/>
            <person name="Looney B."/>
            <person name="Rojas-Flechas A."/>
            <person name="Nash J."/>
            <person name="Hameed K."/>
            <person name="Schadt C."/>
            <person name="Martin F."/>
            <person name="Crous P.W."/>
            <person name="Miettinen O."/>
            <person name="Magnuson J.K."/>
            <person name="Labbe J."/>
            <person name="Jacobson D."/>
            <person name="Doktycz M.J."/>
            <person name="Veneault-Fourrey C."/>
            <person name="Kuo A."/>
            <person name="Mondo S."/>
            <person name="Calhoun S."/>
            <person name="Riley R."/>
            <person name="Ohm R."/>
            <person name="LaButti K."/>
            <person name="Andreopoulos B."/>
            <person name="Pangilinan J."/>
            <person name="Nolan M."/>
            <person name="Tritt A."/>
            <person name="Clum A."/>
            <person name="Lipzen A."/>
            <person name="Daum C."/>
            <person name="Barry K."/>
            <person name="Grigoriev I.V."/>
            <person name="Vilgalys R."/>
        </authorList>
    </citation>
    <scope>NUCLEOTIDE SEQUENCE</scope>
    <source>
        <strain evidence="11">PMI_201</strain>
    </source>
</reference>
<comment type="similarity">
    <text evidence="1">Belongs to the flavin-dependent halogenase family.</text>
</comment>
<dbReference type="SUPFAM" id="SSF51905">
    <property type="entry name" value="FAD/NAD(P)-binding domain"/>
    <property type="match status" value="1"/>
</dbReference>
<evidence type="ECO:0000256" key="6">
    <source>
        <dbReference type="ARBA" id="ARBA00022827"/>
    </source>
</evidence>
<evidence type="ECO:0000256" key="2">
    <source>
        <dbReference type="ARBA" id="ARBA00022603"/>
    </source>
</evidence>
<keyword evidence="3" id="KW-0285">Flavoprotein</keyword>
<evidence type="ECO:0000256" key="8">
    <source>
        <dbReference type="ARBA" id="ARBA00023033"/>
    </source>
</evidence>
<dbReference type="AlphaFoldDB" id="A0AAD4KKS9"/>
<dbReference type="Gene3D" id="1.10.10.10">
    <property type="entry name" value="Winged helix-like DNA-binding domain superfamily/Winged helix DNA-binding domain"/>
    <property type="match status" value="1"/>
</dbReference>
<keyword evidence="7" id="KW-0560">Oxidoreductase</keyword>
<dbReference type="InterPro" id="IPR029063">
    <property type="entry name" value="SAM-dependent_MTases_sf"/>
</dbReference>
<dbReference type="InterPro" id="IPR050816">
    <property type="entry name" value="Flavin-dep_Halogenase_NPB"/>
</dbReference>
<keyword evidence="8" id="KW-0503">Monooxygenase</keyword>
<feature type="compositionally biased region" description="Low complexity" evidence="9">
    <location>
        <begin position="575"/>
        <end position="595"/>
    </location>
</feature>
<proteinExistence type="inferred from homology"/>
<dbReference type="InterPro" id="IPR001077">
    <property type="entry name" value="COMT_C"/>
</dbReference>
<dbReference type="Gene3D" id="3.40.50.150">
    <property type="entry name" value="Vaccinia Virus protein VP39"/>
    <property type="match status" value="1"/>
</dbReference>
<sequence>MAYIPQTTTVLVVGGGPAGSYAASALAREGIDVVVLEADKFPRYHIGESMLPSLRYFLKYIDAYEKWESHGFRIKNGAAFKLNWSRPEAYTDFIAAGGPQGHSWNVVRSEGDELLFKHAGESGAKIFDAVKVNSVEFAPGSAGTIDGHEYPGRPVSAGWSTKDGRSGTISFTYLIDASGRQGLLSTKYLKNRHYNQGLKNIANWAYWRGCGAYGVGTPRQGSPYFEALRDASGWVWFIPLHDGTHSVGIVQNQEMATKKKREAGSPSSKDFYLQSLELVPGIKELIGSAELITDIKSASDWSYSASHYAFPYARIIGDAGAFIDPFFSTGVHLAVHGGLSAATTVAASIRGHTTEDAAAAWHSKKTSTSYTRFLVVVSSALKQIRLQDEPVISDFDEDSFDRAFDLYRPIIQGTVDADTRGKLTQDEISKTVEFAFRSWLHIDPTLKESLVEKLKSLDVHDAEATDEKTVKAIDEIQKTLTPEESQALDMLRGRKMMRHEDMVNIDNFTKDTIDGLVAIVERGKLGLKQTETQKLSKAQLFSLGFLEGHTPDVDKMMSDKKDEGKTTNGHANGQVNGHVNGSSSANGSSNNNNKHGGSGFDKLLHPVLGEGLVLDESSRHFLINSLQETAEKLETPHDTMRRLADTGRILGLIKIGNRLGLFKSLAETESSLTVDELTRPGGADPSLVGRLLRYFSGHRFVKEVGKDRFTATQHTKTLADDGISSTLEFFYTISNPAFHALPDFLEENEYKSPTNGISSFHKSQNTHINFFAWAKKRPDILKLLRGVMSVHKEGDWLSVIPFNEIIASEPADRTIFVDINGNIGKQSRSLVGAYPQLAGRVILEDSPETVKFTPPIDGVEKVAHDVFTPQPIKGAKYYYLNAILQTLDDGPAIGLLKNLVPALSPGSQILLDEVVLPDTGANLYPTGLDLQMLAMFGAKIRTLDQWISLLDGAGLKLAEVKAYTPVMRFSILYAEPK</sequence>
<dbReference type="InterPro" id="IPR016461">
    <property type="entry name" value="COMT-like"/>
</dbReference>
<dbReference type="PANTHER" id="PTHR43747">
    <property type="entry name" value="FAD-BINDING PROTEIN"/>
    <property type="match status" value="1"/>
</dbReference>
<dbReference type="SUPFAM" id="SSF46785">
    <property type="entry name" value="Winged helix' DNA-binding domain"/>
    <property type="match status" value="1"/>
</dbReference>
<gene>
    <name evidence="11" type="ORF">BGW36DRAFT_298705</name>
</gene>
<dbReference type="RefSeq" id="XP_046070141.1">
    <property type="nucleotide sequence ID" value="XM_046211459.1"/>
</dbReference>
<dbReference type="SUPFAM" id="SSF53335">
    <property type="entry name" value="S-adenosyl-L-methionine-dependent methyltransferases"/>
    <property type="match status" value="1"/>
</dbReference>
<evidence type="ECO:0000256" key="3">
    <source>
        <dbReference type="ARBA" id="ARBA00022630"/>
    </source>
</evidence>
<keyword evidence="6" id="KW-0274">FAD</keyword>
<dbReference type="InterPro" id="IPR036390">
    <property type="entry name" value="WH_DNA-bd_sf"/>
</dbReference>
<evidence type="ECO:0000256" key="1">
    <source>
        <dbReference type="ARBA" id="ARBA00005706"/>
    </source>
</evidence>
<keyword evidence="4" id="KW-0808">Transferase</keyword>
<dbReference type="EMBL" id="JAJTJA010000008">
    <property type="protein sequence ID" value="KAH8694999.1"/>
    <property type="molecule type" value="Genomic_DNA"/>
</dbReference>
<evidence type="ECO:0000256" key="4">
    <source>
        <dbReference type="ARBA" id="ARBA00022679"/>
    </source>
</evidence>
<dbReference type="InterPro" id="IPR036388">
    <property type="entry name" value="WH-like_DNA-bd_sf"/>
</dbReference>
<comment type="caution">
    <text evidence="11">The sequence shown here is derived from an EMBL/GenBank/DDBJ whole genome shotgun (WGS) entry which is preliminary data.</text>
</comment>
<dbReference type="GO" id="GO:0032259">
    <property type="term" value="P:methylation"/>
    <property type="evidence" value="ECO:0007669"/>
    <property type="project" value="UniProtKB-KW"/>
</dbReference>
<accession>A0AAD4KKS9</accession>
<dbReference type="PROSITE" id="PS51683">
    <property type="entry name" value="SAM_OMT_II"/>
    <property type="match status" value="1"/>
</dbReference>
<dbReference type="Pfam" id="PF00891">
    <property type="entry name" value="Methyltransf_2"/>
    <property type="match status" value="1"/>
</dbReference>
<evidence type="ECO:0000313" key="11">
    <source>
        <dbReference type="EMBL" id="KAH8694999.1"/>
    </source>
</evidence>
<organism evidence="11 12">
    <name type="scientific">Talaromyces proteolyticus</name>
    <dbReference type="NCBI Taxonomy" id="1131652"/>
    <lineage>
        <taxon>Eukaryota</taxon>
        <taxon>Fungi</taxon>
        <taxon>Dikarya</taxon>
        <taxon>Ascomycota</taxon>
        <taxon>Pezizomycotina</taxon>
        <taxon>Eurotiomycetes</taxon>
        <taxon>Eurotiomycetidae</taxon>
        <taxon>Eurotiales</taxon>
        <taxon>Trichocomaceae</taxon>
        <taxon>Talaromyces</taxon>
        <taxon>Talaromyces sect. Bacilispori</taxon>
    </lineage>
</organism>
<dbReference type="Gene3D" id="3.50.50.60">
    <property type="entry name" value="FAD/NAD(P)-binding domain"/>
    <property type="match status" value="1"/>
</dbReference>
<dbReference type="GO" id="GO:0008171">
    <property type="term" value="F:O-methyltransferase activity"/>
    <property type="evidence" value="ECO:0007669"/>
    <property type="project" value="InterPro"/>
</dbReference>
<dbReference type="GeneID" id="70241746"/>
<evidence type="ECO:0000313" key="12">
    <source>
        <dbReference type="Proteomes" id="UP001201262"/>
    </source>
</evidence>